<accession>A0A9X1ZBV7</accession>
<dbReference type="GO" id="GO:0046417">
    <property type="term" value="P:chorismate metabolic process"/>
    <property type="evidence" value="ECO:0007669"/>
    <property type="project" value="InterPro"/>
</dbReference>
<feature type="coiled-coil region" evidence="3">
    <location>
        <begin position="2"/>
        <end position="29"/>
    </location>
</feature>
<comment type="pathway">
    <text evidence="2">Metabolic intermediate biosynthesis; prephenate biosynthesis; prephenate from chorismate: step 1/1.</text>
</comment>
<dbReference type="SUPFAM" id="SSF48179">
    <property type="entry name" value="6-phosphogluconate dehydrogenase C-terminal domain-like"/>
    <property type="match status" value="1"/>
</dbReference>
<dbReference type="InterPro" id="IPR003099">
    <property type="entry name" value="Prephen_DH"/>
</dbReference>
<dbReference type="Gene3D" id="1.10.3660.10">
    <property type="entry name" value="6-phosphogluconate dehydrogenase C-terminal like domain"/>
    <property type="match status" value="1"/>
</dbReference>
<dbReference type="GO" id="GO:0006571">
    <property type="term" value="P:tyrosine biosynthetic process"/>
    <property type="evidence" value="ECO:0007669"/>
    <property type="project" value="UniProtKB-KW"/>
</dbReference>
<dbReference type="InterPro" id="IPR036291">
    <property type="entry name" value="NAD(P)-bd_dom_sf"/>
</dbReference>
<dbReference type="InterPro" id="IPR050812">
    <property type="entry name" value="Preph/Arog_dehydrog"/>
</dbReference>
<dbReference type="GO" id="GO:0070403">
    <property type="term" value="F:NAD+ binding"/>
    <property type="evidence" value="ECO:0007669"/>
    <property type="project" value="InterPro"/>
</dbReference>
<dbReference type="InterPro" id="IPR002701">
    <property type="entry name" value="CM_II_prokaryot"/>
</dbReference>
<evidence type="ECO:0000259" key="5">
    <source>
        <dbReference type="PROSITE" id="PS51176"/>
    </source>
</evidence>
<dbReference type="InterPro" id="IPR046825">
    <property type="entry name" value="PDH_C"/>
</dbReference>
<comment type="pathway">
    <text evidence="2">Amino-acid biosynthesis; L-tyrosine biosynthesis; (4-hydroxyphenyl)pyruvate from prephenate (NAD(+) route): step 1/1.</text>
</comment>
<evidence type="ECO:0000259" key="4">
    <source>
        <dbReference type="PROSITE" id="PS51168"/>
    </source>
</evidence>
<feature type="domain" description="Prephenate/arogenate dehydrogenase" evidence="5">
    <location>
        <begin position="103"/>
        <end position="366"/>
    </location>
</feature>
<evidence type="ECO:0000256" key="1">
    <source>
        <dbReference type="ARBA" id="ARBA00023002"/>
    </source>
</evidence>
<name>A0A9X1ZBV7_9GAMM</name>
<dbReference type="PROSITE" id="PS51176">
    <property type="entry name" value="PDH_ADH"/>
    <property type="match status" value="1"/>
</dbReference>
<dbReference type="InterPro" id="IPR011277">
    <property type="entry name" value="CM_T"/>
</dbReference>
<dbReference type="NCBIfam" id="TIGR01799">
    <property type="entry name" value="CM_T"/>
    <property type="match status" value="1"/>
</dbReference>
<dbReference type="GO" id="GO:0004106">
    <property type="term" value="F:chorismate mutase activity"/>
    <property type="evidence" value="ECO:0007669"/>
    <property type="project" value="InterPro"/>
</dbReference>
<dbReference type="SMART" id="SM00830">
    <property type="entry name" value="CM_2"/>
    <property type="match status" value="1"/>
</dbReference>
<keyword evidence="7" id="KW-1185">Reference proteome</keyword>
<keyword evidence="3" id="KW-0175">Coiled coil</keyword>
<evidence type="ECO:0000256" key="3">
    <source>
        <dbReference type="SAM" id="Coils"/>
    </source>
</evidence>
<proteinExistence type="predicted"/>
<comment type="caution">
    <text evidence="6">The sequence shown here is derived from an EMBL/GenBank/DDBJ whole genome shotgun (WGS) entry which is preliminary data.</text>
</comment>
<dbReference type="EMBL" id="JAKILJ010000020">
    <property type="protein sequence ID" value="MCL1105635.1"/>
    <property type="molecule type" value="Genomic_DNA"/>
</dbReference>
<dbReference type="Gene3D" id="3.40.50.720">
    <property type="entry name" value="NAD(P)-binding Rossmann-like Domain"/>
    <property type="match status" value="1"/>
</dbReference>
<dbReference type="NCBIfam" id="NF008400">
    <property type="entry name" value="PRK11199.1"/>
    <property type="match status" value="1"/>
</dbReference>
<keyword evidence="2 6" id="KW-0413">Isomerase</keyword>
<evidence type="ECO:0000313" key="7">
    <source>
        <dbReference type="Proteomes" id="UP001139408"/>
    </source>
</evidence>
<dbReference type="PIRSF" id="PIRSF001499">
    <property type="entry name" value="Chor_mut_pdh_Tpr"/>
    <property type="match status" value="1"/>
</dbReference>
<dbReference type="Pfam" id="PF20463">
    <property type="entry name" value="PDH_C"/>
    <property type="match status" value="1"/>
</dbReference>
<dbReference type="Gene3D" id="1.20.59.10">
    <property type="entry name" value="Chorismate mutase"/>
    <property type="match status" value="1"/>
</dbReference>
<protein>
    <recommendedName>
        <fullName evidence="2">T-protein</fullName>
    </recommendedName>
</protein>
<dbReference type="InterPro" id="IPR008244">
    <property type="entry name" value="Chor_mut/prephenate_DH_T"/>
</dbReference>
<organism evidence="6 7">
    <name type="scientific">Shewanella algicola</name>
    <dbReference type="NCBI Taxonomy" id="640633"/>
    <lineage>
        <taxon>Bacteria</taxon>
        <taxon>Pseudomonadati</taxon>
        <taxon>Pseudomonadota</taxon>
        <taxon>Gammaproteobacteria</taxon>
        <taxon>Alteromonadales</taxon>
        <taxon>Shewanellaceae</taxon>
        <taxon>Shewanella</taxon>
    </lineage>
</organism>
<keyword evidence="2" id="KW-0520">NAD</keyword>
<evidence type="ECO:0000313" key="6">
    <source>
        <dbReference type="EMBL" id="MCL1105635.1"/>
    </source>
</evidence>
<dbReference type="GO" id="GO:0008977">
    <property type="term" value="F:prephenate dehydrogenase (NAD+) activity"/>
    <property type="evidence" value="ECO:0007669"/>
    <property type="project" value="InterPro"/>
</dbReference>
<evidence type="ECO:0000256" key="2">
    <source>
        <dbReference type="PIRNR" id="PIRNR001499"/>
    </source>
</evidence>
<keyword evidence="2" id="KW-0028">Amino-acid biosynthesis</keyword>
<gene>
    <name evidence="6" type="primary">tyrA</name>
    <name evidence="6" type="ORF">L2749_10235</name>
</gene>
<reference evidence="6" key="1">
    <citation type="submission" date="2022-01" db="EMBL/GenBank/DDBJ databases">
        <title>Whole genome-based taxonomy of the Shewanellaceae.</title>
        <authorList>
            <person name="Martin-Rodriguez A.J."/>
        </authorList>
    </citation>
    <scope>NUCLEOTIDE SEQUENCE</scope>
    <source>
        <strain evidence="6">DSM 23803</strain>
    </source>
</reference>
<dbReference type="Pfam" id="PF02153">
    <property type="entry name" value="PDH_N"/>
    <property type="match status" value="1"/>
</dbReference>
<dbReference type="PANTHER" id="PTHR21363:SF0">
    <property type="entry name" value="PREPHENATE DEHYDROGENASE [NADP(+)]"/>
    <property type="match status" value="1"/>
</dbReference>
<keyword evidence="2" id="KW-0057">Aromatic amino acid biosynthesis</keyword>
<dbReference type="RefSeq" id="WP_188925099.1">
    <property type="nucleotide sequence ID" value="NZ_BMQI01000019.1"/>
</dbReference>
<dbReference type="InterPro" id="IPR036263">
    <property type="entry name" value="Chorismate_II_sf"/>
</dbReference>
<keyword evidence="1 2" id="KW-0560">Oxidoreductase</keyword>
<dbReference type="GO" id="GO:0004665">
    <property type="term" value="F:prephenate dehydrogenase (NADP+) activity"/>
    <property type="evidence" value="ECO:0007669"/>
    <property type="project" value="InterPro"/>
</dbReference>
<dbReference type="InterPro" id="IPR036979">
    <property type="entry name" value="CM_dom_sf"/>
</dbReference>
<dbReference type="PROSITE" id="PS51168">
    <property type="entry name" value="CHORISMATE_MUT_2"/>
    <property type="match status" value="1"/>
</dbReference>
<dbReference type="PANTHER" id="PTHR21363">
    <property type="entry name" value="PREPHENATE DEHYDROGENASE"/>
    <property type="match status" value="1"/>
</dbReference>
<feature type="domain" description="Chorismate mutase" evidence="4">
    <location>
        <begin position="3"/>
        <end position="94"/>
    </location>
</feature>
<dbReference type="Pfam" id="PF01817">
    <property type="entry name" value="CM_2"/>
    <property type="match status" value="1"/>
</dbReference>
<dbReference type="Proteomes" id="UP001139408">
    <property type="component" value="Unassembled WGS sequence"/>
</dbReference>
<keyword evidence="2" id="KW-0827">Tyrosine biosynthesis</keyword>
<dbReference type="InterPro" id="IPR008927">
    <property type="entry name" value="6-PGluconate_DH-like_C_sf"/>
</dbReference>
<comment type="subcellular location">
    <subcellularLocation>
        <location evidence="2">Cytoplasm</location>
    </subcellularLocation>
</comment>
<dbReference type="SUPFAM" id="SSF48600">
    <property type="entry name" value="Chorismate mutase II"/>
    <property type="match status" value="1"/>
</dbReference>
<dbReference type="GO" id="GO:0005737">
    <property type="term" value="C:cytoplasm"/>
    <property type="evidence" value="ECO:0007669"/>
    <property type="project" value="UniProtKB-SubCell"/>
</dbReference>
<dbReference type="SUPFAM" id="SSF51735">
    <property type="entry name" value="NAD(P)-binding Rossmann-fold domains"/>
    <property type="match status" value="1"/>
</dbReference>
<dbReference type="InterPro" id="IPR046826">
    <property type="entry name" value="PDH_N"/>
</dbReference>
<dbReference type="AlphaFoldDB" id="A0A9X1ZBV7"/>
<sequence>MNEKTTADLENLRDLIDGVDQQLLHLLRKRLDLVAQVGAVKHAAGVPIYAPQREASMLAKRRAEAENINVSPQLIEDILRRLMRESYLNEKDVGFKQVKQDLGHVVIVGGEGKLGQLFTQMLTLSGYKVNSIDKNDWQNADVIFDGAGLVIVTVPINVTCEVIADKLTQLPQHCILADLTSIKQKPLAAMLDAHKGPVVGLHPMFGPDVGSLAKQVVVVCHGREPQAYQWLLQQMEIWGARIVEAEAERHDKAMQLVQAMRHFSTFVYGLNLCKEEADIESLLQFSSPIYRLELAMVGRLFAQDPELYADIIFAQQGSQHAISDYLDNYRDALTMLKAGNRQEFVTQFQRVAKWFGDFAPQFQHESRAMLQSVNDMKAG</sequence>
<keyword evidence="2" id="KW-0963">Cytoplasm</keyword>